<evidence type="ECO:0000313" key="1">
    <source>
        <dbReference type="EMBL" id="KAK7680193.1"/>
    </source>
</evidence>
<dbReference type="InterPro" id="IPR052184">
    <property type="entry name" value="SDR_enzymes"/>
</dbReference>
<dbReference type="InterPro" id="IPR036291">
    <property type="entry name" value="NAD(P)-bd_dom_sf"/>
</dbReference>
<dbReference type="PRINTS" id="PR00081">
    <property type="entry name" value="GDHRDH"/>
</dbReference>
<proteinExistence type="predicted"/>
<dbReference type="Pfam" id="PF00106">
    <property type="entry name" value="adh_short"/>
    <property type="match status" value="1"/>
</dbReference>
<gene>
    <name evidence="1" type="ORF">QCA50_016702</name>
</gene>
<dbReference type="GO" id="GO:0016616">
    <property type="term" value="F:oxidoreductase activity, acting on the CH-OH group of donors, NAD or NADP as acceptor"/>
    <property type="evidence" value="ECO:0007669"/>
    <property type="project" value="TreeGrafter"/>
</dbReference>
<organism evidence="1 2">
    <name type="scientific">Cerrena zonata</name>
    <dbReference type="NCBI Taxonomy" id="2478898"/>
    <lineage>
        <taxon>Eukaryota</taxon>
        <taxon>Fungi</taxon>
        <taxon>Dikarya</taxon>
        <taxon>Basidiomycota</taxon>
        <taxon>Agaricomycotina</taxon>
        <taxon>Agaricomycetes</taxon>
        <taxon>Polyporales</taxon>
        <taxon>Cerrenaceae</taxon>
        <taxon>Cerrena</taxon>
    </lineage>
</organism>
<dbReference type="EMBL" id="JASBNA010000051">
    <property type="protein sequence ID" value="KAK7680193.1"/>
    <property type="molecule type" value="Genomic_DNA"/>
</dbReference>
<dbReference type="Proteomes" id="UP001385951">
    <property type="component" value="Unassembled WGS sequence"/>
</dbReference>
<sequence length="101" mass="10980">MPSFVVTGANRGLGFAFIQKLSADPSNTVFALTRNKATSTDLLELQSKLNNIRVLQADITDVPSLRNVAEEVQKVTGGTLDVLINNGALLTSERSYWTIDQ</sequence>
<dbReference type="Gene3D" id="3.40.50.720">
    <property type="entry name" value="NAD(P)-binding Rossmann-like Domain"/>
    <property type="match status" value="1"/>
</dbReference>
<dbReference type="PANTHER" id="PTHR45458">
    <property type="entry name" value="SHORT-CHAIN DEHYDROGENASE/REDUCTASE SDR"/>
    <property type="match status" value="1"/>
</dbReference>
<name>A0AAW0FRQ0_9APHY</name>
<dbReference type="AlphaFoldDB" id="A0AAW0FRQ0"/>
<dbReference type="InterPro" id="IPR002347">
    <property type="entry name" value="SDR_fam"/>
</dbReference>
<protein>
    <submittedName>
        <fullName evidence="1">Uncharacterized protein</fullName>
    </submittedName>
</protein>
<evidence type="ECO:0000313" key="2">
    <source>
        <dbReference type="Proteomes" id="UP001385951"/>
    </source>
</evidence>
<dbReference type="PANTHER" id="PTHR45458:SF1">
    <property type="entry name" value="SHORT CHAIN DEHYDROGENASE"/>
    <property type="match status" value="1"/>
</dbReference>
<reference evidence="1 2" key="1">
    <citation type="submission" date="2022-09" db="EMBL/GenBank/DDBJ databases">
        <authorList>
            <person name="Palmer J.M."/>
        </authorList>
    </citation>
    <scope>NUCLEOTIDE SEQUENCE [LARGE SCALE GENOMIC DNA]</scope>
    <source>
        <strain evidence="1 2">DSM 7382</strain>
    </source>
</reference>
<keyword evidence="2" id="KW-1185">Reference proteome</keyword>
<accession>A0AAW0FRQ0</accession>
<dbReference type="SUPFAM" id="SSF51735">
    <property type="entry name" value="NAD(P)-binding Rossmann-fold domains"/>
    <property type="match status" value="1"/>
</dbReference>
<comment type="caution">
    <text evidence="1">The sequence shown here is derived from an EMBL/GenBank/DDBJ whole genome shotgun (WGS) entry which is preliminary data.</text>
</comment>